<dbReference type="Proteomes" id="UP000446719">
    <property type="component" value="Unassembled WGS sequence"/>
</dbReference>
<dbReference type="GO" id="GO:0008289">
    <property type="term" value="F:lipid binding"/>
    <property type="evidence" value="ECO:0007669"/>
    <property type="project" value="UniProtKB-KW"/>
</dbReference>
<dbReference type="Proteomes" id="UP000724058">
    <property type="component" value="Unassembled WGS sequence"/>
</dbReference>
<reference evidence="6" key="4">
    <citation type="submission" date="2020-02" db="EMBL/GenBank/DDBJ databases">
        <authorList>
            <person name="Littmann E."/>
            <person name="Sorbara M."/>
        </authorList>
    </citation>
    <scope>NUCLEOTIDE SEQUENCE</scope>
    <source>
        <strain evidence="6">MSK.10.16</strain>
    </source>
</reference>
<dbReference type="Proteomes" id="UP000095597">
    <property type="component" value="Unassembled WGS sequence"/>
</dbReference>
<dbReference type="PANTHER" id="PTHR33434:SF2">
    <property type="entry name" value="FATTY ACID-BINDING PROTEIN TM_1468"/>
    <property type="match status" value="1"/>
</dbReference>
<dbReference type="Gene3D" id="3.30.1180.10">
    <property type="match status" value="1"/>
</dbReference>
<accession>A0A174B297</accession>
<evidence type="ECO:0000313" key="6">
    <source>
        <dbReference type="EMBL" id="NSE58185.1"/>
    </source>
</evidence>
<name>A0A174B297_9FIRM</name>
<evidence type="ECO:0000256" key="1">
    <source>
        <dbReference type="ARBA" id="ARBA00023121"/>
    </source>
</evidence>
<dbReference type="EMBL" id="JAAIOD010000010">
    <property type="protein sequence ID" value="NSE58185.1"/>
    <property type="molecule type" value="Genomic_DNA"/>
</dbReference>
<reference evidence="6" key="3">
    <citation type="journal article" date="2020" name="Cell Host Microbe">
        <title>Functional and Genomic Variation between Human-Derived Isolates of Lachnospiraceae Reveals Inter- and Intra-Species Diversity.</title>
        <authorList>
            <person name="Sorbara M.T."/>
            <person name="Littmann E.R."/>
            <person name="Fontana E."/>
            <person name="Moody T.U."/>
            <person name="Kohout C.E."/>
            <person name="Gjonbalaj M."/>
            <person name="Eaton V."/>
            <person name="Seok R."/>
            <person name="Leiner I.M."/>
            <person name="Pamer E.G."/>
        </authorList>
    </citation>
    <scope>NUCLEOTIDE SEQUENCE</scope>
    <source>
        <strain evidence="6">MSK.10.16</strain>
    </source>
</reference>
<dbReference type="PROSITE" id="PS51482">
    <property type="entry name" value="DEGV"/>
    <property type="match status" value="1"/>
</dbReference>
<protein>
    <submittedName>
        <fullName evidence="3">DegV domain-containing protein SAV1425</fullName>
    </submittedName>
    <submittedName>
        <fullName evidence="4">DegV family EDD domain-containing protein</fullName>
    </submittedName>
    <submittedName>
        <fullName evidence="6">DegV family protein</fullName>
    </submittedName>
</protein>
<dbReference type="RefSeq" id="WP_006426931.1">
    <property type="nucleotide sequence ID" value="NZ_CABIWY010000008.1"/>
</dbReference>
<dbReference type="GeneID" id="93135675"/>
<dbReference type="InterPro" id="IPR003797">
    <property type="entry name" value="DegV"/>
</dbReference>
<evidence type="ECO:0000313" key="10">
    <source>
        <dbReference type="Proteomes" id="UP000449249"/>
    </source>
</evidence>
<reference evidence="9 10" key="2">
    <citation type="journal article" date="2019" name="Nat. Med.">
        <title>A library of human gut bacterial isolates paired with longitudinal multiomics data enables mechanistic microbiome research.</title>
        <authorList>
            <person name="Poyet M."/>
            <person name="Groussin M."/>
            <person name="Gibbons S.M."/>
            <person name="Avila-Pacheco J."/>
            <person name="Jiang X."/>
            <person name="Kearney S.M."/>
            <person name="Perrotta A.R."/>
            <person name="Berdy B."/>
            <person name="Zhao S."/>
            <person name="Lieberman T.D."/>
            <person name="Swanson P.K."/>
            <person name="Smith M."/>
            <person name="Roesemann S."/>
            <person name="Alexander J.E."/>
            <person name="Rich S.A."/>
            <person name="Livny J."/>
            <person name="Vlamakis H."/>
            <person name="Clish C."/>
            <person name="Bullock K."/>
            <person name="Deik A."/>
            <person name="Scott J."/>
            <person name="Pierce K.A."/>
            <person name="Xavier R.J."/>
            <person name="Alm E.J."/>
        </authorList>
    </citation>
    <scope>NUCLEOTIDE SEQUENCE [LARGE SCALE GENOMIC DNA]</scope>
    <source>
        <strain evidence="4 10">BIOML-A1</strain>
        <strain evidence="5 9">BIOML-A7</strain>
    </source>
</reference>
<dbReference type="Gene3D" id="3.40.50.10170">
    <property type="match status" value="1"/>
</dbReference>
<sequence length="292" mass="31688">MKTAVMTDTNSGIMKAEADSMGIFLIPMPVIIDDETHYEGIDLTEDSFYGSLTGGQNVSTSQPSPGDLMDLWDDILEQGYDEIIHIPMSSGLSASCSTAISLSDDYDGKVQVADNHRISVTQRESVMHAKKLAEAGKSAKEIKEVLEAEAYNSSIYIAVDTLEFLKKGGRVTAAGAALGSVLNIKPILTIQGGKLDAFAKTRGMKKCKQKMVEALKNDRETRFKDADDKHLLVGAAGSNLTEEEAAEWKQMLVEAFPNSYVYYDPLSFSVGCHIGPKGYGMGISVCSKDYDK</sequence>
<evidence type="ECO:0000313" key="2">
    <source>
        <dbReference type="EMBL" id="CUM89168.1"/>
    </source>
</evidence>
<dbReference type="EMBL" id="WWSH01000005">
    <property type="protein sequence ID" value="MZK10153.1"/>
    <property type="molecule type" value="Genomic_DNA"/>
</dbReference>
<dbReference type="EMBL" id="WWSB01000008">
    <property type="protein sequence ID" value="MZK17989.1"/>
    <property type="molecule type" value="Genomic_DNA"/>
</dbReference>
<dbReference type="InterPro" id="IPR043168">
    <property type="entry name" value="DegV_C"/>
</dbReference>
<gene>
    <name evidence="3" type="ORF">ERS852423_01831</name>
    <name evidence="2" type="ORF">ERS852573_01013</name>
    <name evidence="6" type="ORF">G4332_08665</name>
    <name evidence="5" type="ORF">GT565_07680</name>
    <name evidence="4" type="ORF">GT576_07325</name>
</gene>
<proteinExistence type="predicted"/>
<evidence type="ECO:0000313" key="4">
    <source>
        <dbReference type="EMBL" id="MZK10153.1"/>
    </source>
</evidence>
<evidence type="ECO:0000313" key="3">
    <source>
        <dbReference type="EMBL" id="CUN93765.1"/>
    </source>
</evidence>
<dbReference type="EMBL" id="CYXO01000004">
    <property type="protein sequence ID" value="CUM89168.1"/>
    <property type="molecule type" value="Genomic_DNA"/>
</dbReference>
<evidence type="ECO:0000313" key="5">
    <source>
        <dbReference type="EMBL" id="MZK17989.1"/>
    </source>
</evidence>
<dbReference type="OrthoDB" id="9780216at2"/>
<dbReference type="Pfam" id="PF02645">
    <property type="entry name" value="DegV"/>
    <property type="match status" value="1"/>
</dbReference>
<dbReference type="Proteomes" id="UP000095439">
    <property type="component" value="Unassembled WGS sequence"/>
</dbReference>
<dbReference type="AlphaFoldDB" id="A0A174B297"/>
<evidence type="ECO:0000313" key="8">
    <source>
        <dbReference type="Proteomes" id="UP000095597"/>
    </source>
</evidence>
<evidence type="ECO:0000313" key="9">
    <source>
        <dbReference type="Proteomes" id="UP000446719"/>
    </source>
</evidence>
<dbReference type="InterPro" id="IPR050270">
    <property type="entry name" value="DegV_domain_contain"/>
</dbReference>
<dbReference type="SUPFAM" id="SSF82549">
    <property type="entry name" value="DAK1/DegV-like"/>
    <property type="match status" value="1"/>
</dbReference>
<organism evidence="3 7">
    <name type="scientific">Dorea longicatena</name>
    <dbReference type="NCBI Taxonomy" id="88431"/>
    <lineage>
        <taxon>Bacteria</taxon>
        <taxon>Bacillati</taxon>
        <taxon>Bacillota</taxon>
        <taxon>Clostridia</taxon>
        <taxon>Lachnospirales</taxon>
        <taxon>Lachnospiraceae</taxon>
        <taxon>Dorea</taxon>
    </lineage>
</organism>
<evidence type="ECO:0000313" key="7">
    <source>
        <dbReference type="Proteomes" id="UP000095439"/>
    </source>
</evidence>
<dbReference type="EMBL" id="CYYY01000008">
    <property type="protein sequence ID" value="CUN93765.1"/>
    <property type="molecule type" value="Genomic_DNA"/>
</dbReference>
<reference evidence="7 8" key="1">
    <citation type="submission" date="2015-09" db="EMBL/GenBank/DDBJ databases">
        <authorList>
            <consortium name="Pathogen Informatics"/>
        </authorList>
    </citation>
    <scope>NUCLEOTIDE SEQUENCE [LARGE SCALE GENOMIC DNA]</scope>
    <source>
        <strain evidence="3 7">2789STDY5608866</strain>
        <strain evidence="2 8">2789STDY5834961</strain>
    </source>
</reference>
<keyword evidence="1" id="KW-0446">Lipid-binding</keyword>
<dbReference type="NCBIfam" id="TIGR00762">
    <property type="entry name" value="DegV"/>
    <property type="match status" value="1"/>
</dbReference>
<dbReference type="Proteomes" id="UP000449249">
    <property type="component" value="Unassembled WGS sequence"/>
</dbReference>
<dbReference type="PANTHER" id="PTHR33434">
    <property type="entry name" value="DEGV DOMAIN-CONTAINING PROTEIN DR_1986-RELATED"/>
    <property type="match status" value="1"/>
</dbReference>